<reference evidence="2 3" key="2">
    <citation type="submission" date="2020-03" db="EMBL/GenBank/DDBJ databases">
        <authorList>
            <person name="Ichikawa N."/>
            <person name="Kimura A."/>
            <person name="Kitahashi Y."/>
            <person name="Uohara A."/>
        </authorList>
    </citation>
    <scope>NUCLEOTIDE SEQUENCE [LARGE SCALE GENOMIC DNA]</scope>
    <source>
        <strain evidence="2 3">NBRC 105367</strain>
    </source>
</reference>
<reference evidence="2 3" key="1">
    <citation type="submission" date="2020-03" db="EMBL/GenBank/DDBJ databases">
        <title>Whole genome shotgun sequence of Phytohabitans suffuscus NBRC 105367.</title>
        <authorList>
            <person name="Komaki H."/>
            <person name="Tamura T."/>
        </authorList>
    </citation>
    <scope>NUCLEOTIDE SEQUENCE [LARGE SCALE GENOMIC DNA]</scope>
    <source>
        <strain evidence="2 3">NBRC 105367</strain>
    </source>
</reference>
<dbReference type="EMBL" id="AP022871">
    <property type="protein sequence ID" value="BCB84116.1"/>
    <property type="molecule type" value="Genomic_DNA"/>
</dbReference>
<dbReference type="PANTHER" id="PTHR43236:SF2">
    <property type="entry name" value="BLL0069 PROTEIN"/>
    <property type="match status" value="1"/>
</dbReference>
<accession>A0A6F8YDD7</accession>
<dbReference type="Pfam" id="PF06114">
    <property type="entry name" value="Peptidase_M78"/>
    <property type="match status" value="1"/>
</dbReference>
<dbReference type="InterPro" id="IPR052345">
    <property type="entry name" value="Rad_response_metalloprotease"/>
</dbReference>
<dbReference type="PANTHER" id="PTHR43236">
    <property type="entry name" value="ANTITOXIN HIGA1"/>
    <property type="match status" value="1"/>
</dbReference>
<dbReference type="RefSeq" id="WP_173155153.1">
    <property type="nucleotide sequence ID" value="NZ_AP022871.1"/>
</dbReference>
<sequence length="217" mass="24579">MRKPNKTEMQALVRELRAIAPKRPLTYGESLQVGRIQAARLRRWANAVEPDINLIWLVKQRLIPVNFVASHKLGEESGLTTDQVSGRLEMFVNEGEPPVRQRFSLLHEWKHALDFDDAPILHAKLGRGNAKVQAGQIEAICNDFAAHVLMPTALVKREWFTWQELSVVANIFNVSVEAIATRLEKLGILGEPKPAPRFYFRRSLLPDVQQDDFALAA</sequence>
<name>A0A6F8YDD7_9ACTN</name>
<feature type="domain" description="IrrE N-terminal-like" evidence="1">
    <location>
        <begin position="76"/>
        <end position="183"/>
    </location>
</feature>
<evidence type="ECO:0000313" key="2">
    <source>
        <dbReference type="EMBL" id="BCB84116.1"/>
    </source>
</evidence>
<dbReference type="AlphaFoldDB" id="A0A6F8YDD7"/>
<evidence type="ECO:0000259" key="1">
    <source>
        <dbReference type="Pfam" id="PF06114"/>
    </source>
</evidence>
<protein>
    <recommendedName>
        <fullName evidence="1">IrrE N-terminal-like domain-containing protein</fullName>
    </recommendedName>
</protein>
<dbReference type="Gene3D" id="1.10.10.2910">
    <property type="match status" value="1"/>
</dbReference>
<keyword evidence="3" id="KW-1185">Reference proteome</keyword>
<organism evidence="2 3">
    <name type="scientific">Phytohabitans suffuscus</name>
    <dbReference type="NCBI Taxonomy" id="624315"/>
    <lineage>
        <taxon>Bacteria</taxon>
        <taxon>Bacillati</taxon>
        <taxon>Actinomycetota</taxon>
        <taxon>Actinomycetes</taxon>
        <taxon>Micromonosporales</taxon>
        <taxon>Micromonosporaceae</taxon>
    </lineage>
</organism>
<dbReference type="InterPro" id="IPR010359">
    <property type="entry name" value="IrrE_HExxH"/>
</dbReference>
<evidence type="ECO:0000313" key="3">
    <source>
        <dbReference type="Proteomes" id="UP000503011"/>
    </source>
</evidence>
<dbReference type="Proteomes" id="UP000503011">
    <property type="component" value="Chromosome"/>
</dbReference>
<dbReference type="KEGG" id="psuu:Psuf_014290"/>
<gene>
    <name evidence="2" type="ORF">Psuf_014290</name>
</gene>
<proteinExistence type="predicted"/>